<dbReference type="Pfam" id="PF04542">
    <property type="entry name" value="Sigma70_r2"/>
    <property type="match status" value="1"/>
</dbReference>
<gene>
    <name evidence="7" type="ORF">H8S77_09585</name>
</gene>
<dbReference type="Gene3D" id="1.10.10.10">
    <property type="entry name" value="Winged helix-like DNA-binding domain superfamily/Winged helix DNA-binding domain"/>
    <property type="match status" value="1"/>
</dbReference>
<dbReference type="SUPFAM" id="SSF88659">
    <property type="entry name" value="Sigma3 and sigma4 domains of RNA polymerase sigma factors"/>
    <property type="match status" value="1"/>
</dbReference>
<reference evidence="7 8" key="1">
    <citation type="submission" date="2020-08" db="EMBL/GenBank/DDBJ databases">
        <title>Genome public.</title>
        <authorList>
            <person name="Liu C."/>
            <person name="Sun Q."/>
        </authorList>
    </citation>
    <scope>NUCLEOTIDE SEQUENCE [LARGE SCALE GENOMIC DNA]</scope>
    <source>
        <strain evidence="7 8">BX2</strain>
    </source>
</reference>
<accession>A0ABR7E049</accession>
<dbReference type="InterPro" id="IPR013325">
    <property type="entry name" value="RNA_pol_sigma_r2"/>
</dbReference>
<evidence type="ECO:0000256" key="4">
    <source>
        <dbReference type="ARBA" id="ARBA00023163"/>
    </source>
</evidence>
<feature type="domain" description="RNA polymerase sigma-70 region 2" evidence="5">
    <location>
        <begin position="29"/>
        <end position="94"/>
    </location>
</feature>
<organism evidence="7 8">
    <name type="scientific">Parabacteroides segnis</name>
    <dbReference type="NCBI Taxonomy" id="2763058"/>
    <lineage>
        <taxon>Bacteria</taxon>
        <taxon>Pseudomonadati</taxon>
        <taxon>Bacteroidota</taxon>
        <taxon>Bacteroidia</taxon>
        <taxon>Bacteroidales</taxon>
        <taxon>Tannerellaceae</taxon>
        <taxon>Parabacteroides</taxon>
    </lineage>
</organism>
<dbReference type="InterPro" id="IPR036388">
    <property type="entry name" value="WH-like_DNA-bd_sf"/>
</dbReference>
<keyword evidence="3" id="KW-0731">Sigma factor</keyword>
<evidence type="ECO:0000313" key="7">
    <source>
        <dbReference type="EMBL" id="MBC5643135.1"/>
    </source>
</evidence>
<dbReference type="InterPro" id="IPR039425">
    <property type="entry name" value="RNA_pol_sigma-70-like"/>
</dbReference>
<keyword evidence="8" id="KW-1185">Reference proteome</keyword>
<name>A0ABR7E049_9BACT</name>
<evidence type="ECO:0000259" key="6">
    <source>
        <dbReference type="Pfam" id="PF08281"/>
    </source>
</evidence>
<dbReference type="RefSeq" id="WP_186959231.1">
    <property type="nucleotide sequence ID" value="NZ_JACOOI010000008.1"/>
</dbReference>
<evidence type="ECO:0000256" key="1">
    <source>
        <dbReference type="ARBA" id="ARBA00010641"/>
    </source>
</evidence>
<sequence>MGMKVTYKNQDNDLISNIIQGDEKAFRLLFDMYYQKLFHLAIYYLSSKESAEEVVSDVFYTIWNRRETLHGIDNIESYLYTSVKNQSLHYIRRSNVPDCSPLDLYHIELIADNNNPESTLLDQEQRELLQKAINSLPEKCREVFRLFLSDRLKQKEIATLLEISQKTVEAHIATAYKKIYAYLKKTY</sequence>
<keyword evidence="2" id="KW-0805">Transcription regulation</keyword>
<evidence type="ECO:0000256" key="2">
    <source>
        <dbReference type="ARBA" id="ARBA00023015"/>
    </source>
</evidence>
<dbReference type="PANTHER" id="PTHR43133">
    <property type="entry name" value="RNA POLYMERASE ECF-TYPE SIGMA FACTO"/>
    <property type="match status" value="1"/>
</dbReference>
<dbReference type="InterPro" id="IPR007627">
    <property type="entry name" value="RNA_pol_sigma70_r2"/>
</dbReference>
<comment type="similarity">
    <text evidence="1">Belongs to the sigma-70 factor family. ECF subfamily.</text>
</comment>
<dbReference type="Pfam" id="PF08281">
    <property type="entry name" value="Sigma70_r4_2"/>
    <property type="match status" value="1"/>
</dbReference>
<comment type="caution">
    <text evidence="7">The sequence shown here is derived from an EMBL/GenBank/DDBJ whole genome shotgun (WGS) entry which is preliminary data.</text>
</comment>
<evidence type="ECO:0000313" key="8">
    <source>
        <dbReference type="Proteomes" id="UP000644010"/>
    </source>
</evidence>
<dbReference type="NCBIfam" id="TIGR02937">
    <property type="entry name" value="sigma70-ECF"/>
    <property type="match status" value="1"/>
</dbReference>
<feature type="domain" description="RNA polymerase sigma factor 70 region 4 type 2" evidence="6">
    <location>
        <begin position="127"/>
        <end position="179"/>
    </location>
</feature>
<dbReference type="InterPro" id="IPR014284">
    <property type="entry name" value="RNA_pol_sigma-70_dom"/>
</dbReference>
<dbReference type="PANTHER" id="PTHR43133:SF46">
    <property type="entry name" value="RNA POLYMERASE SIGMA-70 FACTOR ECF SUBFAMILY"/>
    <property type="match status" value="1"/>
</dbReference>
<evidence type="ECO:0000256" key="3">
    <source>
        <dbReference type="ARBA" id="ARBA00023082"/>
    </source>
</evidence>
<dbReference type="Gene3D" id="1.10.1740.10">
    <property type="match status" value="1"/>
</dbReference>
<proteinExistence type="inferred from homology"/>
<dbReference type="InterPro" id="IPR014327">
    <property type="entry name" value="RNA_pol_sigma70_bacteroid"/>
</dbReference>
<keyword evidence="4" id="KW-0804">Transcription</keyword>
<dbReference type="Proteomes" id="UP000644010">
    <property type="component" value="Unassembled WGS sequence"/>
</dbReference>
<dbReference type="SUPFAM" id="SSF88946">
    <property type="entry name" value="Sigma2 domain of RNA polymerase sigma factors"/>
    <property type="match status" value="1"/>
</dbReference>
<dbReference type="NCBIfam" id="TIGR02985">
    <property type="entry name" value="Sig70_bacteroi1"/>
    <property type="match status" value="1"/>
</dbReference>
<dbReference type="InterPro" id="IPR013249">
    <property type="entry name" value="RNA_pol_sigma70_r4_t2"/>
</dbReference>
<protein>
    <submittedName>
        <fullName evidence="7">RNA polymerase sigma-70 factor</fullName>
    </submittedName>
</protein>
<dbReference type="CDD" id="cd06171">
    <property type="entry name" value="Sigma70_r4"/>
    <property type="match status" value="1"/>
</dbReference>
<dbReference type="EMBL" id="JACOOI010000008">
    <property type="protein sequence ID" value="MBC5643135.1"/>
    <property type="molecule type" value="Genomic_DNA"/>
</dbReference>
<dbReference type="InterPro" id="IPR013324">
    <property type="entry name" value="RNA_pol_sigma_r3/r4-like"/>
</dbReference>
<evidence type="ECO:0000259" key="5">
    <source>
        <dbReference type="Pfam" id="PF04542"/>
    </source>
</evidence>